<dbReference type="InterPro" id="IPR049033">
    <property type="entry name" value="AGA-YXIM_GBD"/>
</dbReference>
<accession>A0A6M1RQ42</accession>
<dbReference type="AlphaFoldDB" id="A0A6M1RQ42"/>
<dbReference type="InterPro" id="IPR008979">
    <property type="entry name" value="Galactose-bd-like_sf"/>
</dbReference>
<reference evidence="6 7" key="1">
    <citation type="submission" date="2020-02" db="EMBL/GenBank/DDBJ databases">
        <title>Draft genome sequence of Limisphaera ngatamarikiensis NGM72.4T, a thermophilic Verrucomicrobia grouped in subdivision 3.</title>
        <authorList>
            <person name="Carere C.R."/>
            <person name="Steen J."/>
            <person name="Hugenholtz P."/>
            <person name="Stott M.B."/>
        </authorList>
    </citation>
    <scope>NUCLEOTIDE SEQUENCE [LARGE SCALE GENOMIC DNA]</scope>
    <source>
        <strain evidence="6 7">NGM72.4</strain>
    </source>
</reference>
<feature type="domain" description="Beta-agarase/YXIM esterase-like galactose-binding" evidence="5">
    <location>
        <begin position="106"/>
        <end position="184"/>
    </location>
</feature>
<name>A0A6M1RQ42_9BACT</name>
<dbReference type="PANTHER" id="PTHR43695:SF1">
    <property type="entry name" value="RHAMNOGALACTURONAN ACETYLESTERASE"/>
    <property type="match status" value="1"/>
</dbReference>
<dbReference type="CDD" id="cd01821">
    <property type="entry name" value="Rhamnogalacturan_acetylesterase_like"/>
    <property type="match status" value="1"/>
</dbReference>
<evidence type="ECO:0000256" key="1">
    <source>
        <dbReference type="ARBA" id="ARBA00008668"/>
    </source>
</evidence>
<dbReference type="RefSeq" id="WP_165108019.1">
    <property type="nucleotide sequence ID" value="NZ_JAAKYA010000071.1"/>
</dbReference>
<keyword evidence="7" id="KW-1185">Reference proteome</keyword>
<dbReference type="Gene3D" id="2.60.120.430">
    <property type="entry name" value="Galactose-binding lectin"/>
    <property type="match status" value="1"/>
</dbReference>
<dbReference type="GO" id="GO:0016788">
    <property type="term" value="F:hydrolase activity, acting on ester bonds"/>
    <property type="evidence" value="ECO:0007669"/>
    <property type="project" value="UniProtKB-ARBA"/>
</dbReference>
<comment type="caution">
    <text evidence="6">The sequence shown here is derived from an EMBL/GenBank/DDBJ whole genome shotgun (WGS) entry which is preliminary data.</text>
</comment>
<dbReference type="SUPFAM" id="SSF52266">
    <property type="entry name" value="SGNH hydrolase"/>
    <property type="match status" value="1"/>
</dbReference>
<evidence type="ECO:0000259" key="5">
    <source>
        <dbReference type="Pfam" id="PF21254"/>
    </source>
</evidence>
<comment type="similarity">
    <text evidence="1">Belongs to the 'GDSL' lipolytic enzyme family.</text>
</comment>
<dbReference type="Gene3D" id="3.40.50.1110">
    <property type="entry name" value="SGNH hydrolase"/>
    <property type="match status" value="1"/>
</dbReference>
<dbReference type="InterPro" id="IPR013830">
    <property type="entry name" value="SGNH_hydro"/>
</dbReference>
<evidence type="ECO:0000256" key="2">
    <source>
        <dbReference type="ARBA" id="ARBA00022801"/>
    </source>
</evidence>
<sequence>MNADGMGRGGPGAAGPAVAGGMFAGGEGWVARHWRNRFREESPAPAGRAPVEPLAGQGPDRLRCGLLFRWWGSAWVRTRARPSLWLLALVLTCGLLVEVSAADGSWRFDFGSGACAAGWVQVTAKDRYDPVRGWGFDLGCVPEDFAEEGPTELLSDGVTSEQPFFFSVRVPEGNHRVVVTLGRLGAGSTNWIKAESRRLMAERVVTEPGRFVTVAFTVNVRTPRLPDGRLVRLKAREENVLHWDDKLTLEFSGVRPAVTAVEIDPDPSAPTIFLLGDSTVTDQPEEPWCSWGQILPRFFRCGVAVANHAESGESLTSSLRALRVEKVLSQLRAGDFVFLQYGHNDQKERGEGAGPHGNYRTNLIRVIEAVRVRGAEPVLVTSMERKAGVERPTLGEYPEAMRRVAREWDVPLLDLNRMSVVLYGALGPALDRAFVDGSHHTVDGAYLLARCVVAGIQERGLSVGRYLVPDLGAFDPAHPPGPDRLYVPPSPQRSERRPDGS</sequence>
<organism evidence="6 7">
    <name type="scientific">Limisphaera ngatamarikiensis</name>
    <dbReference type="NCBI Taxonomy" id="1324935"/>
    <lineage>
        <taxon>Bacteria</taxon>
        <taxon>Pseudomonadati</taxon>
        <taxon>Verrucomicrobiota</taxon>
        <taxon>Verrucomicrobiia</taxon>
        <taxon>Limisphaerales</taxon>
        <taxon>Limisphaeraceae</taxon>
        <taxon>Limisphaera</taxon>
    </lineage>
</organism>
<dbReference type="InterPro" id="IPR036514">
    <property type="entry name" value="SGNH_hydro_sf"/>
</dbReference>
<proteinExistence type="inferred from homology"/>
<protein>
    <submittedName>
        <fullName evidence="6">Rhamnogalacturonan acetylesterase</fullName>
    </submittedName>
</protein>
<dbReference type="InterPro" id="IPR037459">
    <property type="entry name" value="RhgT-like"/>
</dbReference>
<dbReference type="EMBL" id="JAAKYA010000071">
    <property type="protein sequence ID" value="NGO39793.1"/>
    <property type="molecule type" value="Genomic_DNA"/>
</dbReference>
<gene>
    <name evidence="6" type="ORF">G4L39_10355</name>
</gene>
<dbReference type="Pfam" id="PF21254">
    <property type="entry name" value="AGA-YXIM_GBD"/>
    <property type="match status" value="1"/>
</dbReference>
<evidence type="ECO:0000313" key="7">
    <source>
        <dbReference type="Proteomes" id="UP000477311"/>
    </source>
</evidence>
<keyword evidence="2" id="KW-0378">Hydrolase</keyword>
<feature type="region of interest" description="Disordered" evidence="3">
    <location>
        <begin position="474"/>
        <end position="501"/>
    </location>
</feature>
<dbReference type="PANTHER" id="PTHR43695">
    <property type="entry name" value="PUTATIVE (AFU_ORTHOLOGUE AFUA_2G17250)-RELATED"/>
    <property type="match status" value="1"/>
</dbReference>
<evidence type="ECO:0000313" key="6">
    <source>
        <dbReference type="EMBL" id="NGO39793.1"/>
    </source>
</evidence>
<evidence type="ECO:0000259" key="4">
    <source>
        <dbReference type="Pfam" id="PF13472"/>
    </source>
</evidence>
<dbReference type="Proteomes" id="UP000477311">
    <property type="component" value="Unassembled WGS sequence"/>
</dbReference>
<dbReference type="SUPFAM" id="SSF49785">
    <property type="entry name" value="Galactose-binding domain-like"/>
    <property type="match status" value="1"/>
</dbReference>
<dbReference type="Pfam" id="PF13472">
    <property type="entry name" value="Lipase_GDSL_2"/>
    <property type="match status" value="1"/>
</dbReference>
<feature type="domain" description="SGNH hydrolase-type esterase" evidence="4">
    <location>
        <begin position="274"/>
        <end position="427"/>
    </location>
</feature>
<evidence type="ECO:0000256" key="3">
    <source>
        <dbReference type="SAM" id="MobiDB-lite"/>
    </source>
</evidence>